<dbReference type="Proteomes" id="UP000219799">
    <property type="component" value="Chromosome 8"/>
</dbReference>
<reference evidence="8 9" key="1">
    <citation type="submission" date="2016-06" db="EMBL/GenBank/DDBJ databases">
        <authorList>
            <consortium name="Pathogen Informatics"/>
        </authorList>
    </citation>
    <scope>NUCLEOTIDE SEQUENCE [LARGE SCALE GENOMIC DNA]</scope>
    <source>
        <strain evidence="8">PmlGA01</strain>
    </source>
</reference>
<dbReference type="SUPFAM" id="SSF52799">
    <property type="entry name" value="(Phosphotyrosine protein) phosphatases II"/>
    <property type="match status" value="1"/>
</dbReference>
<dbReference type="PROSITE" id="PS50056">
    <property type="entry name" value="TYR_PHOSPHATASE_2"/>
    <property type="match status" value="1"/>
</dbReference>
<keyword evidence="3" id="KW-0378">Hydrolase</keyword>
<feature type="domain" description="Tyrosine-protein phosphatase" evidence="6">
    <location>
        <begin position="260"/>
        <end position="415"/>
    </location>
</feature>
<dbReference type="EC" id="3.1.3.48" evidence="2"/>
<dbReference type="CDD" id="cd14498">
    <property type="entry name" value="DSP"/>
    <property type="match status" value="1"/>
</dbReference>
<evidence type="ECO:0000313" key="8">
    <source>
        <dbReference type="EMBL" id="SBT79382.1"/>
    </source>
</evidence>
<proteinExistence type="inferred from homology"/>
<feature type="region of interest" description="Disordered" evidence="5">
    <location>
        <begin position="180"/>
        <end position="204"/>
    </location>
</feature>
<dbReference type="Gene3D" id="3.90.190.10">
    <property type="entry name" value="Protein tyrosine phosphatase superfamily"/>
    <property type="match status" value="1"/>
</dbReference>
<feature type="domain" description="Tyrosine specific protein phosphatases" evidence="7">
    <location>
        <begin position="332"/>
        <end position="404"/>
    </location>
</feature>
<dbReference type="GO" id="GO:0008138">
    <property type="term" value="F:protein tyrosine/serine/threonine phosphatase activity"/>
    <property type="evidence" value="ECO:0007669"/>
    <property type="project" value="TreeGrafter"/>
</dbReference>
<evidence type="ECO:0000256" key="3">
    <source>
        <dbReference type="ARBA" id="ARBA00022801"/>
    </source>
</evidence>
<dbReference type="InterPro" id="IPR020422">
    <property type="entry name" value="TYR_PHOSPHATASE_DUAL_dom"/>
</dbReference>
<feature type="compositionally biased region" description="Basic and acidic residues" evidence="5">
    <location>
        <begin position="186"/>
        <end position="204"/>
    </location>
</feature>
<dbReference type="AlphaFoldDB" id="A0A1C3KYR5"/>
<evidence type="ECO:0000313" key="9">
    <source>
        <dbReference type="Proteomes" id="UP000219799"/>
    </source>
</evidence>
<gene>
    <name evidence="8" type="primary">PmlGA01_080034600</name>
    <name evidence="8" type="ORF">PMLGA01_080034600</name>
</gene>
<dbReference type="PANTHER" id="PTHR45848">
    <property type="entry name" value="DUAL SPECIFICITY PROTEIN PHOSPHATASE 12 FAMILY MEMBER"/>
    <property type="match status" value="1"/>
</dbReference>
<feature type="region of interest" description="Disordered" evidence="5">
    <location>
        <begin position="252"/>
        <end position="282"/>
    </location>
</feature>
<dbReference type="PANTHER" id="PTHR45848:SF4">
    <property type="entry name" value="DUAL SPECIFICITY PROTEIN PHOSPHATASE 12"/>
    <property type="match status" value="1"/>
</dbReference>
<sequence>MIVKVFDKIYISNVYNANEIYQLIKLNIGGVLTCFGCKSIEWCHHNADEKHKVFYKDKFINCKSELLRNINDNFVGDEHSNDIPANNRNDVNAVTLKCNDDCNDGDEKNTDHTTPSHLRDGSEELVSSTSAHYDYIVYPYEILNCKLDNSTINDYVKAMLHLSDDTEIDYVVNAEESEIDYGPTKRQSDLDNEKGSTQVKGEEVEGVVEEKDYLYLCKDEKVEECSNDNNQNEKNEKLCRIMKSKDVLKEQIAKEDLPSEPVSYKDNSKEDAGREAATGSASNAAINGATEGKIQNVCELNKSLREKEKTVSINNIYKMKHMYINILDTFDENILDHIENAHAFIDDIISENKNILVHCMAGISRCSSIILSYVSKKNKKGINKNLSILKSKYPFAHPNENFYRQLLLYEKMNYTLDGCTEFHNAYKKIKFDRKFLEDLKLFNLKNEKEPTYKFRCKFCRYALFSDNDIIEHDLDKCKIKKNYGNCCTSIFIEKKEWLLTEGTLKGVLYCPNANCNIKLGKWSWNGICCSCGYLQIPAFMVNTSNVDRMRINTI</sequence>
<dbReference type="InterPro" id="IPR000387">
    <property type="entry name" value="Tyr_Pase_dom"/>
</dbReference>
<evidence type="ECO:0000259" key="6">
    <source>
        <dbReference type="PROSITE" id="PS50054"/>
    </source>
</evidence>
<evidence type="ECO:0000256" key="2">
    <source>
        <dbReference type="ARBA" id="ARBA00013064"/>
    </source>
</evidence>
<feature type="region of interest" description="Disordered" evidence="5">
    <location>
        <begin position="104"/>
        <end position="123"/>
    </location>
</feature>
<dbReference type="InterPro" id="IPR000340">
    <property type="entry name" value="Dual-sp_phosphatase_cat-dom"/>
</dbReference>
<dbReference type="PROSITE" id="PS50054">
    <property type="entry name" value="TYR_PHOSPHATASE_DUAL"/>
    <property type="match status" value="1"/>
</dbReference>
<protein>
    <recommendedName>
        <fullName evidence="2">protein-tyrosine-phosphatase</fullName>
        <ecNumber evidence="2">3.1.3.48</ecNumber>
    </recommendedName>
</protein>
<comment type="similarity">
    <text evidence="1">Belongs to the protein-tyrosine phosphatase family. Non-receptor class dual specificity subfamily.</text>
</comment>
<dbReference type="SMART" id="SM00195">
    <property type="entry name" value="DSPc"/>
    <property type="match status" value="1"/>
</dbReference>
<dbReference type="Pfam" id="PF00782">
    <property type="entry name" value="DSPc"/>
    <property type="match status" value="1"/>
</dbReference>
<dbReference type="GO" id="GO:0004725">
    <property type="term" value="F:protein tyrosine phosphatase activity"/>
    <property type="evidence" value="ECO:0007669"/>
    <property type="project" value="UniProtKB-EC"/>
</dbReference>
<keyword evidence="4" id="KW-0904">Protein phosphatase</keyword>
<dbReference type="PROSITE" id="PS00383">
    <property type="entry name" value="TYR_PHOSPHATASE_1"/>
    <property type="match status" value="1"/>
</dbReference>
<dbReference type="VEuPathDB" id="PlasmoDB:PmUG01_08047200"/>
<evidence type="ECO:0000259" key="7">
    <source>
        <dbReference type="PROSITE" id="PS50056"/>
    </source>
</evidence>
<organism evidence="8 9">
    <name type="scientific">Plasmodium malariae</name>
    <dbReference type="NCBI Taxonomy" id="5858"/>
    <lineage>
        <taxon>Eukaryota</taxon>
        <taxon>Sar</taxon>
        <taxon>Alveolata</taxon>
        <taxon>Apicomplexa</taxon>
        <taxon>Aconoidasida</taxon>
        <taxon>Haemosporida</taxon>
        <taxon>Plasmodiidae</taxon>
        <taxon>Plasmodium</taxon>
        <taxon>Plasmodium (Plasmodium)</taxon>
    </lineage>
</organism>
<evidence type="ECO:0000256" key="5">
    <source>
        <dbReference type="SAM" id="MobiDB-lite"/>
    </source>
</evidence>
<accession>A0A1C3KYR5</accession>
<dbReference type="EMBL" id="LT594496">
    <property type="protein sequence ID" value="SBT79382.1"/>
    <property type="molecule type" value="Genomic_DNA"/>
</dbReference>
<evidence type="ECO:0000256" key="1">
    <source>
        <dbReference type="ARBA" id="ARBA00008601"/>
    </source>
</evidence>
<dbReference type="InterPro" id="IPR029021">
    <property type="entry name" value="Prot-tyrosine_phosphatase-like"/>
</dbReference>
<name>A0A1C3KYR5_PLAMA</name>
<evidence type="ECO:0000256" key="4">
    <source>
        <dbReference type="ARBA" id="ARBA00022912"/>
    </source>
</evidence>
<dbReference type="InterPro" id="IPR016130">
    <property type="entry name" value="Tyr_Pase_AS"/>
</dbReference>